<feature type="transmembrane region" description="Helical" evidence="12">
    <location>
        <begin position="214"/>
        <end position="237"/>
    </location>
</feature>
<reference evidence="14 15" key="2">
    <citation type="submission" date="2018-11" db="EMBL/GenBank/DDBJ databases">
        <authorList>
            <consortium name="Pathogen Informatics"/>
        </authorList>
    </citation>
    <scope>NUCLEOTIDE SEQUENCE [LARGE SCALE GENOMIC DNA]</scope>
    <source>
        <strain evidence="14 15">Egypt</strain>
    </source>
</reference>
<organism evidence="16">
    <name type="scientific">Echinostoma caproni</name>
    <dbReference type="NCBI Taxonomy" id="27848"/>
    <lineage>
        <taxon>Eukaryota</taxon>
        <taxon>Metazoa</taxon>
        <taxon>Spiralia</taxon>
        <taxon>Lophotrochozoa</taxon>
        <taxon>Platyhelminthes</taxon>
        <taxon>Trematoda</taxon>
        <taxon>Digenea</taxon>
        <taxon>Plagiorchiida</taxon>
        <taxon>Echinostomata</taxon>
        <taxon>Echinostomatoidea</taxon>
        <taxon>Echinostomatidae</taxon>
        <taxon>Echinostoma</taxon>
    </lineage>
</organism>
<accession>A0A183BCH3</accession>
<keyword evidence="9 12" id="KW-1133">Transmembrane helix</keyword>
<keyword evidence="4 12" id="KW-0812">Transmembrane</keyword>
<evidence type="ECO:0000256" key="4">
    <source>
        <dbReference type="ARBA" id="ARBA00022692"/>
    </source>
</evidence>
<comment type="catalytic activity">
    <reaction evidence="1">
        <text>ATP = 3',5'-cyclic AMP + diphosphate</text>
        <dbReference type="Rhea" id="RHEA:15389"/>
        <dbReference type="ChEBI" id="CHEBI:30616"/>
        <dbReference type="ChEBI" id="CHEBI:33019"/>
        <dbReference type="ChEBI" id="CHEBI:58165"/>
        <dbReference type="EC" id="4.6.1.1"/>
    </reaction>
</comment>
<evidence type="ECO:0000256" key="9">
    <source>
        <dbReference type="ARBA" id="ARBA00022989"/>
    </source>
</evidence>
<name>A0A183BCH3_9TREM</name>
<evidence type="ECO:0000256" key="6">
    <source>
        <dbReference type="ARBA" id="ARBA00022741"/>
    </source>
</evidence>
<evidence type="ECO:0000256" key="12">
    <source>
        <dbReference type="SAM" id="Phobius"/>
    </source>
</evidence>
<dbReference type="GO" id="GO:0005886">
    <property type="term" value="C:plasma membrane"/>
    <property type="evidence" value="ECO:0007669"/>
    <property type="project" value="TreeGrafter"/>
</dbReference>
<sequence length="1105" mass="126472">MSKDDTVWGEQVRDVFLSNSYAEASIKTKFSIILRTLFQVVNQEFSTIGQFYEEVSIRHLVRRLRAGIRLTLIYSLIGITEIGVMQGEVSATRIVFVLIVILSSVIFYCCSARMTTPGRVFNSSFLIILQNMALSVLLAADDSEPQLAGFMTGVMLLVALCLLLPVRYDLVVVLLVLYASAYLISDWLPAELISSRWVEHRYQTEDEHRVRTTFWVNILIWLTALIGGIQLHVWGILRQKFAFLYLADSVHEYNACLELEKRQILTFKELLPAYFLSKSMVRNSLTESDPISDTFVEQSELQSVITVLDQLSVRVGCEKLDIFGSTYFAYAGLDPVKAQNHCHLCIELGLVMCYMIKRVAHKYKTPLRVRVGVHLTSTIFSALIGHIRPRIDLLSYDMNIVEKLQATGIPGRVRVTELTYQQCKDKFQFAPGDPIELTQPNGELFLMDTYYVHPRSKSISSFRLTPEEIKVASEEAIDRLELIMNRVPNPVNTIQIELENRLRFSVIKSQLQVDESLPRGSYSLDSELQLINTANKPTEQELNQMAVQYLANNIHEAPNYFRTQYLNTPINFWTRCFVQRDVERIYQSQLSLESDRHLLDSSSMIIITDMISLTIHLFLIMLVIYVVIQPSGVMLLSFILLCLVFCAPQITILYLFIQMVMAPTCQDTKPKCNPKFIHKWFVKNVVCEVLLFFQSMTPTLCLLTYMLVFFDNGVHDESAYQLIIALEPLVYMTHIFPSRSRFVTRLCGITISVLIFASVNVYAQSASPLLCTYDRSKSDVYRDQRVSIYLLEIWAIILMTWTGFRENDLICRIVFYQRHERNTQKKKKLSLSIQTHHLISALIPTGLYKCVKAISLMELHHPRKLSAYWTESLNAGVAHIGVINFRRAIQSDDTQKTIRQIKTLHLLICALDQLLANSSFGELDKIKSWQHYYVVCSGLFSKQTRRSTDLRAHLVALMEYCLLVLHQLNEFNNLHFPDSDGFKLAIGYHTGAIYAGISGSVRMTLNTWGDTVRLAHTLMQQEVVNQIVVHEATTLLLSHLYEFQPCGQLILNTGYPEVNYIPVQMLETVKKNPEDLNDYPTKPTVITENRTFVQAAADVVIAHEL</sequence>
<feature type="domain" description="Guanylate cyclase" evidence="13">
    <location>
        <begin position="264"/>
        <end position="405"/>
    </location>
</feature>
<keyword evidence="15" id="KW-1185">Reference proteome</keyword>
<evidence type="ECO:0000313" key="15">
    <source>
        <dbReference type="Proteomes" id="UP000272942"/>
    </source>
</evidence>
<feature type="domain" description="Guanylate cyclase" evidence="13">
    <location>
        <begin position="876"/>
        <end position="1019"/>
    </location>
</feature>
<dbReference type="GO" id="GO:0007189">
    <property type="term" value="P:adenylate cyclase-activating G protein-coupled receptor signaling pathway"/>
    <property type="evidence" value="ECO:0007669"/>
    <property type="project" value="TreeGrafter"/>
</dbReference>
<dbReference type="InterPro" id="IPR029787">
    <property type="entry name" value="Nucleotide_cyclase"/>
</dbReference>
<feature type="transmembrane region" description="Helical" evidence="12">
    <location>
        <begin position="66"/>
        <end position="85"/>
    </location>
</feature>
<keyword evidence="11" id="KW-0456">Lyase</keyword>
<protein>
    <recommendedName>
        <fullName evidence="3">adenylate cyclase</fullName>
        <ecNumber evidence="3">4.6.1.1</ecNumber>
    </recommendedName>
</protein>
<evidence type="ECO:0000256" key="3">
    <source>
        <dbReference type="ARBA" id="ARBA00012201"/>
    </source>
</evidence>
<reference evidence="16" key="1">
    <citation type="submission" date="2016-06" db="UniProtKB">
        <authorList>
            <consortium name="WormBaseParasite"/>
        </authorList>
    </citation>
    <scope>IDENTIFICATION</scope>
</reference>
<evidence type="ECO:0000259" key="13">
    <source>
        <dbReference type="PROSITE" id="PS50125"/>
    </source>
</evidence>
<dbReference type="CDD" id="cd07302">
    <property type="entry name" value="CHD"/>
    <property type="match status" value="1"/>
</dbReference>
<dbReference type="Proteomes" id="UP000272942">
    <property type="component" value="Unassembled WGS sequence"/>
</dbReference>
<dbReference type="SMART" id="SM00044">
    <property type="entry name" value="CYCc"/>
    <property type="match status" value="1"/>
</dbReference>
<dbReference type="GO" id="GO:0004016">
    <property type="term" value="F:adenylate cyclase activity"/>
    <property type="evidence" value="ECO:0007669"/>
    <property type="project" value="UniProtKB-EC"/>
</dbReference>
<feature type="transmembrane region" description="Helical" evidence="12">
    <location>
        <begin position="786"/>
        <end position="804"/>
    </location>
</feature>
<evidence type="ECO:0000256" key="2">
    <source>
        <dbReference type="ARBA" id="ARBA00004141"/>
    </source>
</evidence>
<keyword evidence="10 12" id="KW-0472">Membrane</keyword>
<evidence type="ECO:0000256" key="8">
    <source>
        <dbReference type="ARBA" id="ARBA00022842"/>
    </source>
</evidence>
<keyword evidence="8" id="KW-0460">Magnesium</keyword>
<evidence type="ECO:0000313" key="16">
    <source>
        <dbReference type="WBParaSite" id="ECPE_0001695101-mRNA-1"/>
    </source>
</evidence>
<evidence type="ECO:0000256" key="10">
    <source>
        <dbReference type="ARBA" id="ARBA00023136"/>
    </source>
</evidence>
<feature type="transmembrane region" description="Helical" evidence="12">
    <location>
        <begin position="634"/>
        <end position="657"/>
    </location>
</feature>
<evidence type="ECO:0000256" key="1">
    <source>
        <dbReference type="ARBA" id="ARBA00001593"/>
    </source>
</evidence>
<comment type="subcellular location">
    <subcellularLocation>
        <location evidence="2">Membrane</location>
        <topology evidence="2">Multi-pass membrane protein</topology>
    </subcellularLocation>
</comment>
<dbReference type="GO" id="GO:0009190">
    <property type="term" value="P:cyclic nucleotide biosynthetic process"/>
    <property type="evidence" value="ECO:0007669"/>
    <property type="project" value="InterPro"/>
</dbReference>
<dbReference type="GO" id="GO:0035556">
    <property type="term" value="P:intracellular signal transduction"/>
    <property type="evidence" value="ECO:0007669"/>
    <property type="project" value="InterPro"/>
</dbReference>
<keyword evidence="5" id="KW-0479">Metal-binding</keyword>
<dbReference type="Pfam" id="PF00211">
    <property type="entry name" value="Guanylate_cyc"/>
    <property type="match status" value="2"/>
</dbReference>
<dbReference type="EMBL" id="UZAN01066483">
    <property type="protein sequence ID" value="VDP94182.1"/>
    <property type="molecule type" value="Genomic_DNA"/>
</dbReference>
<proteinExistence type="predicted"/>
<dbReference type="EC" id="4.6.1.1" evidence="3"/>
<dbReference type="OrthoDB" id="6273134at2759"/>
<feature type="transmembrane region" description="Helical" evidence="12">
    <location>
        <begin position="604"/>
        <end position="628"/>
    </location>
</feature>
<dbReference type="Gene3D" id="3.30.70.1230">
    <property type="entry name" value="Nucleotide cyclase"/>
    <property type="match status" value="2"/>
</dbReference>
<dbReference type="PANTHER" id="PTHR45627">
    <property type="entry name" value="ADENYLATE CYCLASE TYPE 1"/>
    <property type="match status" value="1"/>
</dbReference>
<dbReference type="GO" id="GO:0046872">
    <property type="term" value="F:metal ion binding"/>
    <property type="evidence" value="ECO:0007669"/>
    <property type="project" value="UniProtKB-KW"/>
</dbReference>
<dbReference type="SUPFAM" id="SSF55073">
    <property type="entry name" value="Nucleotide cyclase"/>
    <property type="match status" value="2"/>
</dbReference>
<dbReference type="PROSITE" id="PS50125">
    <property type="entry name" value="GUANYLATE_CYCLASE_2"/>
    <property type="match status" value="2"/>
</dbReference>
<dbReference type="PANTHER" id="PTHR45627:SF12">
    <property type="entry name" value="ADENYLATE CYCLASE TYPE 2"/>
    <property type="match status" value="1"/>
</dbReference>
<gene>
    <name evidence="14" type="ORF">ECPE_LOCUS16908</name>
</gene>
<feature type="transmembrane region" description="Helical" evidence="12">
    <location>
        <begin position="120"/>
        <end position="140"/>
    </location>
</feature>
<dbReference type="InterPro" id="IPR001054">
    <property type="entry name" value="A/G_cyclase"/>
</dbReference>
<evidence type="ECO:0000313" key="14">
    <source>
        <dbReference type="EMBL" id="VDP94182.1"/>
    </source>
</evidence>
<feature type="transmembrane region" description="Helical" evidence="12">
    <location>
        <begin position="91"/>
        <end position="108"/>
    </location>
</feature>
<evidence type="ECO:0000256" key="7">
    <source>
        <dbReference type="ARBA" id="ARBA00022840"/>
    </source>
</evidence>
<feature type="transmembrane region" description="Helical" evidence="12">
    <location>
        <begin position="743"/>
        <end position="763"/>
    </location>
</feature>
<dbReference type="WBParaSite" id="ECPE_0001695101-mRNA-1">
    <property type="protein sequence ID" value="ECPE_0001695101-mRNA-1"/>
    <property type="gene ID" value="ECPE_0001695101"/>
</dbReference>
<dbReference type="AlphaFoldDB" id="A0A183BCH3"/>
<keyword evidence="7" id="KW-0067">ATP-binding</keyword>
<keyword evidence="6" id="KW-0547">Nucleotide-binding</keyword>
<evidence type="ECO:0000256" key="11">
    <source>
        <dbReference type="ARBA" id="ARBA00023239"/>
    </source>
</evidence>
<evidence type="ECO:0000256" key="5">
    <source>
        <dbReference type="ARBA" id="ARBA00022723"/>
    </source>
</evidence>
<dbReference type="GO" id="GO:0005524">
    <property type="term" value="F:ATP binding"/>
    <property type="evidence" value="ECO:0007669"/>
    <property type="project" value="UniProtKB-KW"/>
</dbReference>